<proteinExistence type="predicted"/>
<keyword evidence="8" id="KW-1185">Reference proteome</keyword>
<dbReference type="PANTHER" id="PTHR39210:SF1">
    <property type="entry name" value="HEPARIN-SULFATE LYASE"/>
    <property type="match status" value="1"/>
</dbReference>
<evidence type="ECO:0000259" key="5">
    <source>
        <dbReference type="Pfam" id="PF07940"/>
    </source>
</evidence>
<evidence type="ECO:0000256" key="3">
    <source>
        <dbReference type="ARBA" id="ARBA00022764"/>
    </source>
</evidence>
<keyword evidence="3" id="KW-0574">Periplasm</keyword>
<dbReference type="EMBL" id="SJSL01000001">
    <property type="protein sequence ID" value="TCD02694.1"/>
    <property type="molecule type" value="Genomic_DNA"/>
</dbReference>
<dbReference type="OrthoDB" id="7335480at2"/>
<keyword evidence="2" id="KW-0732">Signal</keyword>
<evidence type="ECO:0000256" key="2">
    <source>
        <dbReference type="ARBA" id="ARBA00022729"/>
    </source>
</evidence>
<reference evidence="7 8" key="1">
    <citation type="submission" date="2019-02" db="EMBL/GenBank/DDBJ databases">
        <title>Pedobacter sp. RP-1-14 sp. nov., isolated from Arctic soil.</title>
        <authorList>
            <person name="Dahal R.H."/>
        </authorList>
    </citation>
    <scope>NUCLEOTIDE SEQUENCE [LARGE SCALE GENOMIC DNA]</scope>
    <source>
        <strain evidence="7 8">RP-1-14</strain>
    </source>
</reference>
<name>A0A4R0NUJ3_9SPHI</name>
<evidence type="ECO:0000313" key="8">
    <source>
        <dbReference type="Proteomes" id="UP000293347"/>
    </source>
</evidence>
<dbReference type="Pfam" id="PF16889">
    <property type="entry name" value="Hepar_II_III_N"/>
    <property type="match status" value="1"/>
</dbReference>
<dbReference type="RefSeq" id="WP_131592549.1">
    <property type="nucleotide sequence ID" value="NZ_SJSL01000001.1"/>
</dbReference>
<organism evidence="7 8">
    <name type="scientific">Pedobacter psychroterrae</name>
    <dbReference type="NCBI Taxonomy" id="2530453"/>
    <lineage>
        <taxon>Bacteria</taxon>
        <taxon>Pseudomonadati</taxon>
        <taxon>Bacteroidota</taxon>
        <taxon>Sphingobacteriia</taxon>
        <taxon>Sphingobacteriales</taxon>
        <taxon>Sphingobacteriaceae</taxon>
        <taxon>Pedobacter</taxon>
    </lineage>
</organism>
<dbReference type="InterPro" id="IPR012480">
    <property type="entry name" value="Hepar_II_III_C"/>
</dbReference>
<dbReference type="Gene3D" id="1.50.10.100">
    <property type="entry name" value="Chondroitin AC/alginate lyase"/>
    <property type="match status" value="1"/>
</dbReference>
<comment type="subcellular location">
    <subcellularLocation>
        <location evidence="1">Periplasm</location>
    </subcellularLocation>
</comment>
<dbReference type="Gene3D" id="2.70.98.70">
    <property type="match status" value="1"/>
</dbReference>
<comment type="caution">
    <text evidence="7">The sequence shown here is derived from an EMBL/GenBank/DDBJ whole genome shotgun (WGS) entry which is preliminary data.</text>
</comment>
<protein>
    <submittedName>
        <fullName evidence="7">Alginate lyase family protein</fullName>
    </submittedName>
</protein>
<feature type="domain" description="Heparinase II/III-like C-terminal" evidence="5">
    <location>
        <begin position="413"/>
        <end position="571"/>
    </location>
</feature>
<dbReference type="PANTHER" id="PTHR39210">
    <property type="entry name" value="HEPARIN-SULFATE LYASE"/>
    <property type="match status" value="1"/>
</dbReference>
<dbReference type="SUPFAM" id="SSF48230">
    <property type="entry name" value="Chondroitin AC/alginate lyase"/>
    <property type="match status" value="1"/>
</dbReference>
<dbReference type="GO" id="GO:0042597">
    <property type="term" value="C:periplasmic space"/>
    <property type="evidence" value="ECO:0007669"/>
    <property type="project" value="UniProtKB-SubCell"/>
</dbReference>
<sequence>MLQKIQKAVQLIGNMGWRYIFFRTGFELKKRTGFLKTKFPVNPAAKAYYSLNSWKLSARPFFFQSKEEIVNEKNLSQELQDSYRKISEFRYSFFSSLEYDLGANFDWVTNPDTGFRYDPTLHWLDINDYDQQAGDIKFVWEPSRFSHLYTIIRYDFHSGNDCSDQVFKEIERWIDANHINQGPNFKCSQEISLRVMNWTFALYYYKNSPNLTQSIFDKIQHYIYWQVEHVYQNINFSRIAVRNNHAITETLLLYVAGLLFPEFPESKKWKKNGKRWFEQEIAYQIYEDGTFLQFSMNYHRVVVQLLTWALRLAELNGEAFQDVVYLRAKKSVSFLLNCMENESGWLPNYGNNDGALFFKLNDQHYRDYRPQLEGLSYLLNMKWAHPQFEDASWYGLKSEMRSPENEMEVGSSKYEIGGFYTFRKENSLTFVRCGNHKDRPAQADNLHLDIWYEGKNMLHDGGTYKYNSNQNDLKYFMGTHSHNTVMLGDYDQMEKGSRFIWYHWTQCVEVDLNEDKDSYIFEGTINAFQHIDERILHTRRVKVSKNAPRWEVTDHIINKPDNLPLKQLWHTSVLEQLNFSAMLPSGEAILPAIGTGYYSSFYGVKVESTELVFSTDSNSITTVITVKP</sequence>
<evidence type="ECO:0000313" key="7">
    <source>
        <dbReference type="EMBL" id="TCD02694.1"/>
    </source>
</evidence>
<dbReference type="AlphaFoldDB" id="A0A4R0NUJ3"/>
<evidence type="ECO:0000259" key="6">
    <source>
        <dbReference type="Pfam" id="PF16889"/>
    </source>
</evidence>
<accession>A0A4R0NUJ3</accession>
<gene>
    <name evidence="7" type="ORF">EZ437_01520</name>
</gene>
<evidence type="ECO:0000256" key="4">
    <source>
        <dbReference type="ARBA" id="ARBA00023239"/>
    </source>
</evidence>
<dbReference type="InterPro" id="IPR008929">
    <property type="entry name" value="Chondroitin_lyas"/>
</dbReference>
<dbReference type="Proteomes" id="UP000293347">
    <property type="component" value="Unassembled WGS sequence"/>
</dbReference>
<dbReference type="GO" id="GO:0016829">
    <property type="term" value="F:lyase activity"/>
    <property type="evidence" value="ECO:0007669"/>
    <property type="project" value="UniProtKB-KW"/>
</dbReference>
<evidence type="ECO:0000256" key="1">
    <source>
        <dbReference type="ARBA" id="ARBA00004418"/>
    </source>
</evidence>
<dbReference type="InterPro" id="IPR031680">
    <property type="entry name" value="Hepar_II_III_N"/>
</dbReference>
<feature type="domain" description="Heparin-sulfate lyase N-terminal" evidence="6">
    <location>
        <begin position="90"/>
        <end position="319"/>
    </location>
</feature>
<keyword evidence="4 7" id="KW-0456">Lyase</keyword>
<dbReference type="Pfam" id="PF07940">
    <property type="entry name" value="Hepar_II_III_C"/>
    <property type="match status" value="1"/>
</dbReference>